<dbReference type="RefSeq" id="WP_241768718.1">
    <property type="nucleotide sequence ID" value="NZ_CP021130.1"/>
</dbReference>
<feature type="transmembrane region" description="Helical" evidence="1">
    <location>
        <begin position="12"/>
        <end position="31"/>
    </location>
</feature>
<name>A0ABN5LZZ4_9DEIN</name>
<feature type="transmembrane region" description="Helical" evidence="1">
    <location>
        <begin position="38"/>
        <end position="63"/>
    </location>
</feature>
<evidence type="ECO:0000256" key="1">
    <source>
        <dbReference type="SAM" id="Phobius"/>
    </source>
</evidence>
<keyword evidence="1" id="KW-0472">Membrane</keyword>
<dbReference type="EMBL" id="CP021130">
    <property type="protein sequence ID" value="AWR85460.1"/>
    <property type="molecule type" value="Genomic_DNA"/>
</dbReference>
<protein>
    <submittedName>
        <fullName evidence="2">ABC transporter</fullName>
    </submittedName>
</protein>
<keyword evidence="1" id="KW-1133">Transmembrane helix</keyword>
<evidence type="ECO:0000313" key="2">
    <source>
        <dbReference type="EMBL" id="AWR85460.1"/>
    </source>
</evidence>
<feature type="transmembrane region" description="Helical" evidence="1">
    <location>
        <begin position="224"/>
        <end position="246"/>
    </location>
</feature>
<proteinExistence type="predicted"/>
<dbReference type="Proteomes" id="UP000263013">
    <property type="component" value="Chromosome"/>
</dbReference>
<keyword evidence="1" id="KW-0812">Transmembrane</keyword>
<sequence length="250" mass="26045">MALLPLYARALLRNPWAFAPFGLLPLLALAFQGRGEAVAVVSLFAALSLLLPPLVLALALPMLTPREDWAFWAGLPQGPARLYLGGVLGVGLGLSLPILGGLALAAGLLGLGSKAAGLLLLSGLGLLWFWVALAGWVGAGLEPARALGVGLLVWGLLVLAYDPLVVGIAVALREYPLERFLLPAVLLNPLELFRVGLLYALEAPVLVGPTGYLLREFLGFTGGLLPLGVGLLSVGAGLVGAGWRFARRDR</sequence>
<feature type="transmembrane region" description="Helical" evidence="1">
    <location>
        <begin position="192"/>
        <end position="212"/>
    </location>
</feature>
<reference evidence="2 3" key="1">
    <citation type="submission" date="2017-05" db="EMBL/GenBank/DDBJ databases">
        <title>Complete genome sequence of Meiothermus taiwanensis WR-220.</title>
        <authorList>
            <person name="Wu W.-L."/>
            <person name="Lo W.-S."/>
            <person name="Kuo C.-H."/>
            <person name="Wu S.-H."/>
        </authorList>
    </citation>
    <scope>NUCLEOTIDE SEQUENCE [LARGE SCALE GENOMIC DNA]</scope>
    <source>
        <strain evidence="2 3">WR-220</strain>
    </source>
</reference>
<gene>
    <name evidence="2" type="ORF">Mtai_v1c02090</name>
</gene>
<organism evidence="2 3">
    <name type="scientific">Meiothermus taiwanensis WR-220</name>
    <dbReference type="NCBI Taxonomy" id="1339250"/>
    <lineage>
        <taxon>Bacteria</taxon>
        <taxon>Thermotogati</taxon>
        <taxon>Deinococcota</taxon>
        <taxon>Deinococci</taxon>
        <taxon>Thermales</taxon>
        <taxon>Thermaceae</taxon>
        <taxon>Meiothermus</taxon>
    </lineage>
</organism>
<keyword evidence="3" id="KW-1185">Reference proteome</keyword>
<feature type="transmembrane region" description="Helical" evidence="1">
    <location>
        <begin position="83"/>
        <end position="111"/>
    </location>
</feature>
<feature type="transmembrane region" description="Helical" evidence="1">
    <location>
        <begin position="151"/>
        <end position="172"/>
    </location>
</feature>
<evidence type="ECO:0000313" key="3">
    <source>
        <dbReference type="Proteomes" id="UP000263013"/>
    </source>
</evidence>
<feature type="transmembrane region" description="Helical" evidence="1">
    <location>
        <begin position="118"/>
        <end position="139"/>
    </location>
</feature>
<accession>A0ABN5LZZ4</accession>